<dbReference type="KEGG" id="proo:MJB10_05985"/>
<evidence type="ECO:0000259" key="2">
    <source>
        <dbReference type="Pfam" id="PF12697"/>
    </source>
</evidence>
<sequence>MPFANVNGTTLHYEVTGPASGKPIVFIHPPLLTLETFAYQKEQLSKYFRVITFDIRGHGGSACTDQELTYSLIAADITHLLDHLNIESAYVCGYSTGGTVALEAMIRFPSRFRGGIIVSGMSELTDLYNLSRVWLAIRLARPSRFMKLLIEALTYGNADKSTTYQKLKERATHDSEQNVKSYFEQSMHYSCTNRLSTIQQPVLLIYGLEDRAFHPYAQQIHSQLPHSSLYFIKDAKHQIPFKSAPRMNDLIQLWLDSLDEPNAAREKLDLAIARRLNPSKYGPMNTEIPLL</sequence>
<dbReference type="InterPro" id="IPR050266">
    <property type="entry name" value="AB_hydrolase_sf"/>
</dbReference>
<dbReference type="SUPFAM" id="SSF53474">
    <property type="entry name" value="alpha/beta-Hydrolases"/>
    <property type="match status" value="1"/>
</dbReference>
<gene>
    <name evidence="3" type="ORF">MJB10_05985</name>
</gene>
<dbReference type="PANTHER" id="PTHR43798:SF31">
    <property type="entry name" value="AB HYDROLASE SUPERFAMILY PROTEIN YCLE"/>
    <property type="match status" value="1"/>
</dbReference>
<organism evidence="3 4">
    <name type="scientific">Paenibacillus roseopurpureus</name>
    <dbReference type="NCBI Taxonomy" id="2918901"/>
    <lineage>
        <taxon>Bacteria</taxon>
        <taxon>Bacillati</taxon>
        <taxon>Bacillota</taxon>
        <taxon>Bacilli</taxon>
        <taxon>Bacillales</taxon>
        <taxon>Paenibacillaceae</taxon>
        <taxon>Paenibacillus</taxon>
    </lineage>
</organism>
<dbReference type="PANTHER" id="PTHR43798">
    <property type="entry name" value="MONOACYLGLYCEROL LIPASE"/>
    <property type="match status" value="1"/>
</dbReference>
<evidence type="ECO:0000256" key="1">
    <source>
        <dbReference type="ARBA" id="ARBA00022801"/>
    </source>
</evidence>
<accession>A0AA96RLP8</accession>
<dbReference type="Proteomes" id="UP001304650">
    <property type="component" value="Chromosome"/>
</dbReference>
<dbReference type="InterPro" id="IPR000073">
    <property type="entry name" value="AB_hydrolase_1"/>
</dbReference>
<dbReference type="Pfam" id="PF12697">
    <property type="entry name" value="Abhydrolase_6"/>
    <property type="match status" value="1"/>
</dbReference>
<name>A0AA96RLP8_9BACL</name>
<evidence type="ECO:0000313" key="3">
    <source>
        <dbReference type="EMBL" id="WNR45649.1"/>
    </source>
</evidence>
<proteinExistence type="predicted"/>
<dbReference type="GO" id="GO:0016787">
    <property type="term" value="F:hydrolase activity"/>
    <property type="evidence" value="ECO:0007669"/>
    <property type="project" value="UniProtKB-KW"/>
</dbReference>
<evidence type="ECO:0000313" key="4">
    <source>
        <dbReference type="Proteomes" id="UP001304650"/>
    </source>
</evidence>
<keyword evidence="1 3" id="KW-0378">Hydrolase</keyword>
<feature type="domain" description="AB hydrolase-1" evidence="2">
    <location>
        <begin position="41"/>
        <end position="245"/>
    </location>
</feature>
<dbReference type="GO" id="GO:0016020">
    <property type="term" value="C:membrane"/>
    <property type="evidence" value="ECO:0007669"/>
    <property type="project" value="TreeGrafter"/>
</dbReference>
<dbReference type="InterPro" id="IPR029058">
    <property type="entry name" value="AB_hydrolase_fold"/>
</dbReference>
<keyword evidence="4" id="KW-1185">Reference proteome</keyword>
<protein>
    <submittedName>
        <fullName evidence="3">Alpha/beta hydrolase</fullName>
    </submittedName>
</protein>
<dbReference type="AlphaFoldDB" id="A0AA96RLP8"/>
<dbReference type="PRINTS" id="PR00111">
    <property type="entry name" value="ABHYDROLASE"/>
</dbReference>
<dbReference type="EMBL" id="CP130319">
    <property type="protein sequence ID" value="WNR45649.1"/>
    <property type="molecule type" value="Genomic_DNA"/>
</dbReference>
<dbReference type="RefSeq" id="WP_314802572.1">
    <property type="nucleotide sequence ID" value="NZ_CP130319.1"/>
</dbReference>
<dbReference type="Gene3D" id="3.40.50.1820">
    <property type="entry name" value="alpha/beta hydrolase"/>
    <property type="match status" value="1"/>
</dbReference>
<reference evidence="3" key="1">
    <citation type="submission" date="2022-02" db="EMBL/GenBank/DDBJ databases">
        <title>Paenibacillus sp. MBLB1832 Whole Genome Shotgun Sequencing.</title>
        <authorList>
            <person name="Hwang C.Y."/>
            <person name="Cho E.-S."/>
            <person name="Seo M.-J."/>
        </authorList>
    </citation>
    <scope>NUCLEOTIDE SEQUENCE</scope>
    <source>
        <strain evidence="3">MBLB1832</strain>
    </source>
</reference>